<reference evidence="11 12" key="1">
    <citation type="submission" date="2022-04" db="EMBL/GenBank/DDBJ databases">
        <title>Positive selection, recombination, and allopatry shape intraspecific diversity of widespread and dominant cyanobacteria.</title>
        <authorList>
            <person name="Wei J."/>
            <person name="Shu W."/>
            <person name="Hu C."/>
        </authorList>
    </citation>
    <scope>NUCLEOTIDE SEQUENCE [LARGE SCALE GENOMIC DNA]</scope>
    <source>
        <strain evidence="11 12">GB2-A5</strain>
    </source>
</reference>
<dbReference type="PRINTS" id="PR00368">
    <property type="entry name" value="FADPNR"/>
</dbReference>
<dbReference type="EMBL" id="JAMPKK010000017">
    <property type="protein sequence ID" value="MEP0864791.1"/>
    <property type="molecule type" value="Genomic_DNA"/>
</dbReference>
<dbReference type="SUPFAM" id="SSF51905">
    <property type="entry name" value="FAD/NAD(P)-binding domain"/>
    <property type="match status" value="1"/>
</dbReference>
<proteinExistence type="inferred from homology"/>
<name>A0ABV0JMY6_9CYAN</name>
<keyword evidence="4 8" id="KW-0274">FAD</keyword>
<evidence type="ECO:0000259" key="9">
    <source>
        <dbReference type="Pfam" id="PF02852"/>
    </source>
</evidence>
<comment type="similarity">
    <text evidence="2 8">Belongs to the class-I pyridine nucleotide-disulfide oxidoreductase family.</text>
</comment>
<evidence type="ECO:0000256" key="4">
    <source>
        <dbReference type="ARBA" id="ARBA00022827"/>
    </source>
</evidence>
<dbReference type="Pfam" id="PF02852">
    <property type="entry name" value="Pyr_redox_dim"/>
    <property type="match status" value="1"/>
</dbReference>
<dbReference type="GO" id="GO:0004362">
    <property type="term" value="F:glutathione-disulfide reductase (NADPH) activity"/>
    <property type="evidence" value="ECO:0007669"/>
    <property type="project" value="UniProtKB-EC"/>
</dbReference>
<dbReference type="PANTHER" id="PTHR42737">
    <property type="entry name" value="GLUTATHIONE REDUCTASE"/>
    <property type="match status" value="1"/>
</dbReference>
<accession>A0ABV0JMY6</accession>
<dbReference type="PROSITE" id="PS00076">
    <property type="entry name" value="PYRIDINE_REDOX_1"/>
    <property type="match status" value="1"/>
</dbReference>
<dbReference type="PRINTS" id="PR00411">
    <property type="entry name" value="PNDRDTASEI"/>
</dbReference>
<evidence type="ECO:0000256" key="8">
    <source>
        <dbReference type="RuleBase" id="RU003691"/>
    </source>
</evidence>
<evidence type="ECO:0000256" key="6">
    <source>
        <dbReference type="ARBA" id="ARBA00023157"/>
    </source>
</evidence>
<evidence type="ECO:0000259" key="10">
    <source>
        <dbReference type="Pfam" id="PF07992"/>
    </source>
</evidence>
<organism evidence="11 12">
    <name type="scientific">Funiculus sociatus GB2-A5</name>
    <dbReference type="NCBI Taxonomy" id="2933946"/>
    <lineage>
        <taxon>Bacteria</taxon>
        <taxon>Bacillati</taxon>
        <taxon>Cyanobacteriota</taxon>
        <taxon>Cyanophyceae</taxon>
        <taxon>Coleofasciculales</taxon>
        <taxon>Coleofasciculaceae</taxon>
        <taxon>Funiculus</taxon>
    </lineage>
</organism>
<dbReference type="InterPro" id="IPR016156">
    <property type="entry name" value="FAD/NAD-linked_Rdtase_dimer_sf"/>
</dbReference>
<dbReference type="PANTHER" id="PTHR42737:SF2">
    <property type="entry name" value="GLUTATHIONE REDUCTASE"/>
    <property type="match status" value="1"/>
</dbReference>
<dbReference type="InterPro" id="IPR036188">
    <property type="entry name" value="FAD/NAD-bd_sf"/>
</dbReference>
<sequence length="446" mass="48065">MKFDYDLLVIGAGPGGLAASERAAGYGARVAIAEQDSVGGTCVIRGCIPEKLMSFAAEFSDNSQVAAGYGWNQAECAFDWQQFIAAKEREIHRLSQVHNQKLEKAGVALIKGKATFVDAHTLDVAGRKITADKILIAVGAKDVKPEIPGSENIITSSQLFNLKQQPKHIAVIGGNYIPVKLAGILNNLGCQVTQIFLEDHILSAFDKDIALAVEEGMTKRGIQILENTAVKEVKRVGDELDLILSGKNANILSVDTVLFARCRTPNNSGLGLEKAGIQLQSGSIVVDEYNQTTQANIFAVGDCINRINFTPVAIAQGRAFADSQFGNNPHTVCYEYVPSTVSSHPQAATVGLSEAEAHEKLGDVRCYCSRFHPLLHSLTNRDEKTLVKLVVDSHSDRVLGAHMVGEGAIEIIQCLALALRVGATKKHFDEAIGIHPSIAEEFLTLR</sequence>
<feature type="domain" description="FAD/NAD(P)-binding" evidence="10">
    <location>
        <begin position="5"/>
        <end position="317"/>
    </location>
</feature>
<dbReference type="InterPro" id="IPR012999">
    <property type="entry name" value="Pyr_OxRdtase_I_AS"/>
</dbReference>
<dbReference type="InterPro" id="IPR001100">
    <property type="entry name" value="Pyr_nuc-diS_OxRdtase"/>
</dbReference>
<dbReference type="InterPro" id="IPR046952">
    <property type="entry name" value="GSHR/TRXR-like"/>
</dbReference>
<dbReference type="PIRSF" id="PIRSF000350">
    <property type="entry name" value="Mercury_reductase_MerA"/>
    <property type="match status" value="1"/>
</dbReference>
<evidence type="ECO:0000256" key="3">
    <source>
        <dbReference type="ARBA" id="ARBA00022630"/>
    </source>
</evidence>
<keyword evidence="12" id="KW-1185">Reference proteome</keyword>
<comment type="cofactor">
    <cofactor evidence="1">
        <name>FAD</name>
        <dbReference type="ChEBI" id="CHEBI:57692"/>
    </cofactor>
</comment>
<evidence type="ECO:0000313" key="12">
    <source>
        <dbReference type="Proteomes" id="UP001442494"/>
    </source>
</evidence>
<evidence type="ECO:0000256" key="1">
    <source>
        <dbReference type="ARBA" id="ARBA00001974"/>
    </source>
</evidence>
<dbReference type="InterPro" id="IPR004099">
    <property type="entry name" value="Pyr_nucl-diS_OxRdtase_dimer"/>
</dbReference>
<dbReference type="NCBIfam" id="NF004776">
    <property type="entry name" value="PRK06116.1"/>
    <property type="match status" value="1"/>
</dbReference>
<evidence type="ECO:0000313" key="11">
    <source>
        <dbReference type="EMBL" id="MEP0864791.1"/>
    </source>
</evidence>
<protein>
    <submittedName>
        <fullName evidence="11">Glutathione-disulfide reductase</fullName>
        <ecNumber evidence="11">1.8.1.7</ecNumber>
    </submittedName>
</protein>
<feature type="domain" description="Pyridine nucleotide-disulphide oxidoreductase dimerisation" evidence="9">
    <location>
        <begin position="337"/>
        <end position="444"/>
    </location>
</feature>
<dbReference type="EC" id="1.8.1.7" evidence="11"/>
<evidence type="ECO:0000256" key="2">
    <source>
        <dbReference type="ARBA" id="ARBA00007532"/>
    </source>
</evidence>
<comment type="caution">
    <text evidence="11">The sequence shown here is derived from an EMBL/GenBank/DDBJ whole genome shotgun (WGS) entry which is preliminary data.</text>
</comment>
<dbReference type="InterPro" id="IPR023753">
    <property type="entry name" value="FAD/NAD-binding_dom"/>
</dbReference>
<keyword evidence="7 8" id="KW-0676">Redox-active center</keyword>
<dbReference type="SUPFAM" id="SSF55424">
    <property type="entry name" value="FAD/NAD-linked reductases, dimerisation (C-terminal) domain"/>
    <property type="match status" value="1"/>
</dbReference>
<dbReference type="Gene3D" id="3.50.50.60">
    <property type="entry name" value="FAD/NAD(P)-binding domain"/>
    <property type="match status" value="2"/>
</dbReference>
<keyword evidence="6" id="KW-1015">Disulfide bond</keyword>
<evidence type="ECO:0000256" key="5">
    <source>
        <dbReference type="ARBA" id="ARBA00023002"/>
    </source>
</evidence>
<dbReference type="RefSeq" id="WP_190423566.1">
    <property type="nucleotide sequence ID" value="NZ_JAMPKK010000017.1"/>
</dbReference>
<dbReference type="Gene3D" id="3.30.390.30">
    <property type="match status" value="1"/>
</dbReference>
<keyword evidence="5 8" id="KW-0560">Oxidoreductase</keyword>
<evidence type="ECO:0000256" key="7">
    <source>
        <dbReference type="ARBA" id="ARBA00023284"/>
    </source>
</evidence>
<gene>
    <name evidence="11" type="primary">gorA</name>
    <name evidence="11" type="ORF">NDI37_09955</name>
</gene>
<keyword evidence="3 8" id="KW-0285">Flavoprotein</keyword>
<dbReference type="Pfam" id="PF07992">
    <property type="entry name" value="Pyr_redox_2"/>
    <property type="match status" value="1"/>
</dbReference>
<dbReference type="Proteomes" id="UP001442494">
    <property type="component" value="Unassembled WGS sequence"/>
</dbReference>